<organism evidence="2 3">
    <name type="scientific">Pyrocoelia pectoralis</name>
    <dbReference type="NCBI Taxonomy" id="417401"/>
    <lineage>
        <taxon>Eukaryota</taxon>
        <taxon>Metazoa</taxon>
        <taxon>Ecdysozoa</taxon>
        <taxon>Arthropoda</taxon>
        <taxon>Hexapoda</taxon>
        <taxon>Insecta</taxon>
        <taxon>Pterygota</taxon>
        <taxon>Neoptera</taxon>
        <taxon>Endopterygota</taxon>
        <taxon>Coleoptera</taxon>
        <taxon>Polyphaga</taxon>
        <taxon>Elateriformia</taxon>
        <taxon>Elateroidea</taxon>
        <taxon>Lampyridae</taxon>
        <taxon>Lampyrinae</taxon>
        <taxon>Pyrocoelia</taxon>
    </lineage>
</organism>
<keyword evidence="1" id="KW-1133">Transmembrane helix</keyword>
<proteinExistence type="predicted"/>
<evidence type="ECO:0000313" key="3">
    <source>
        <dbReference type="Proteomes" id="UP001329430"/>
    </source>
</evidence>
<accession>A0AAN7ZL95</accession>
<reference evidence="2 3" key="1">
    <citation type="journal article" date="2024" name="Insects">
        <title>An Improved Chromosome-Level Genome Assembly of the Firefly Pyrocoelia pectoralis.</title>
        <authorList>
            <person name="Fu X."/>
            <person name="Meyer-Rochow V.B."/>
            <person name="Ballantyne L."/>
            <person name="Zhu X."/>
        </authorList>
    </citation>
    <scope>NUCLEOTIDE SEQUENCE [LARGE SCALE GENOMIC DNA]</scope>
    <source>
        <strain evidence="2">XCY_ONT2</strain>
    </source>
</reference>
<keyword evidence="3" id="KW-1185">Reference proteome</keyword>
<keyword evidence="1" id="KW-0812">Transmembrane</keyword>
<feature type="transmembrane region" description="Helical" evidence="1">
    <location>
        <begin position="126"/>
        <end position="147"/>
    </location>
</feature>
<dbReference type="EMBL" id="JAVRBK010000006">
    <property type="protein sequence ID" value="KAK5642576.1"/>
    <property type="molecule type" value="Genomic_DNA"/>
</dbReference>
<dbReference type="Proteomes" id="UP001329430">
    <property type="component" value="Chromosome 6"/>
</dbReference>
<dbReference type="AlphaFoldDB" id="A0AAN7ZL95"/>
<keyword evidence="1" id="KW-0472">Membrane</keyword>
<evidence type="ECO:0000256" key="1">
    <source>
        <dbReference type="SAM" id="Phobius"/>
    </source>
</evidence>
<evidence type="ECO:0000313" key="2">
    <source>
        <dbReference type="EMBL" id="KAK5642576.1"/>
    </source>
</evidence>
<feature type="transmembrane region" description="Helical" evidence="1">
    <location>
        <begin position="78"/>
        <end position="102"/>
    </location>
</feature>
<sequence length="230" mass="27078">MYSTLKSIPTYKMQSAFFPTYLRQISIFERIRLFKPRSISNRSYFFKFFPKPTETAMKVRDNVPAYFEIIYKNGMSRYLVCCRILSLGSVLFLTFCTLYSLLTETSTPKMVKWGSGQQPKPQENELLVVMSGLLVIAVMLHVIVNAMPIRIYNFPEKGQYIFIFYGIIPTTRKAVSCKLREVRKVEGGSLLPWRENKYEIINRCRIIMLEEYFRRPADYNILIGYQKPQF</sequence>
<name>A0AAN7ZL95_9COLE</name>
<gene>
    <name evidence="2" type="ORF">RI129_008743</name>
</gene>
<protein>
    <submittedName>
        <fullName evidence="2">Uncharacterized protein</fullName>
    </submittedName>
</protein>
<comment type="caution">
    <text evidence="2">The sequence shown here is derived from an EMBL/GenBank/DDBJ whole genome shotgun (WGS) entry which is preliminary data.</text>
</comment>